<dbReference type="Pfam" id="PF04321">
    <property type="entry name" value="RmlD_sub_bind"/>
    <property type="match status" value="1"/>
</dbReference>
<keyword evidence="3" id="KW-1185">Reference proteome</keyword>
<evidence type="ECO:0000313" key="2">
    <source>
        <dbReference type="EMBL" id="MFD2206866.1"/>
    </source>
</evidence>
<reference evidence="3" key="1">
    <citation type="journal article" date="2019" name="Int. J. Syst. Evol. Microbiol.">
        <title>The Global Catalogue of Microorganisms (GCM) 10K type strain sequencing project: providing services to taxonomists for standard genome sequencing and annotation.</title>
        <authorList>
            <consortium name="The Broad Institute Genomics Platform"/>
            <consortium name="The Broad Institute Genome Sequencing Center for Infectious Disease"/>
            <person name="Wu L."/>
            <person name="Ma J."/>
        </authorList>
    </citation>
    <scope>NUCLEOTIDE SEQUENCE [LARGE SCALE GENOMIC DNA]</scope>
    <source>
        <strain evidence="3">CGMCC 4.7192</strain>
    </source>
</reference>
<sequence>MKTWLISGASGLLGHALCRHLRDNGSRVIGLKNSHAIDLKGIETIEVDLVQSLENLEAIICNVSPDVVVHAAGLTSVDGCESHENIASILHADVSASMARAALKCSAKMVYISTDHLWRGQDAFVTEQQKPEPVNAYARTKLAGELQTLAVNPNNLVVRTNFFGKGLAWRQSFSDWVLTALSSGQEITAFTDAYFTPISLYYLSSYLEKMVEGDACDVYNVAGSERVSKFDFAVRIAKVSSLDESLIKAGQLSDANLKALRPLDMSLSVEKVEQFLGQKMPDLALCFDSLNAK</sequence>
<protein>
    <submittedName>
        <fullName evidence="2">SDR family oxidoreductase</fullName>
    </submittedName>
</protein>
<dbReference type="PANTHER" id="PTHR43242:SF1">
    <property type="entry name" value="NAD(P)-BINDING ROSSMANN-FOLD SUPERFAMILY PROTEIN"/>
    <property type="match status" value="1"/>
</dbReference>
<evidence type="ECO:0000313" key="3">
    <source>
        <dbReference type="Proteomes" id="UP001597294"/>
    </source>
</evidence>
<dbReference type="RefSeq" id="WP_380252923.1">
    <property type="nucleotide sequence ID" value="NZ_JBHUII010000007.1"/>
</dbReference>
<feature type="domain" description="RmlD-like substrate binding" evidence="1">
    <location>
        <begin position="4"/>
        <end position="281"/>
    </location>
</feature>
<dbReference type="InterPro" id="IPR029903">
    <property type="entry name" value="RmlD-like-bd"/>
</dbReference>
<dbReference type="CDD" id="cd05254">
    <property type="entry name" value="dTDP_HR_like_SDR_e"/>
    <property type="match status" value="1"/>
</dbReference>
<dbReference type="Gene3D" id="3.90.25.10">
    <property type="entry name" value="UDP-galactose 4-epimerase, domain 1"/>
    <property type="match status" value="1"/>
</dbReference>
<dbReference type="SUPFAM" id="SSF51735">
    <property type="entry name" value="NAD(P)-binding Rossmann-fold domains"/>
    <property type="match status" value="1"/>
</dbReference>
<name>A0ABW5BPU3_9PROT</name>
<comment type="caution">
    <text evidence="2">The sequence shown here is derived from an EMBL/GenBank/DDBJ whole genome shotgun (WGS) entry which is preliminary data.</text>
</comment>
<dbReference type="PANTHER" id="PTHR43242">
    <property type="entry name" value="NAD(P)-BINDING ROSSMANN-FOLD SUPERFAMILY PROTEIN"/>
    <property type="match status" value="1"/>
</dbReference>
<accession>A0ABW5BPU3</accession>
<organism evidence="2 3">
    <name type="scientific">Kiloniella antarctica</name>
    <dbReference type="NCBI Taxonomy" id="1550907"/>
    <lineage>
        <taxon>Bacteria</taxon>
        <taxon>Pseudomonadati</taxon>
        <taxon>Pseudomonadota</taxon>
        <taxon>Alphaproteobacteria</taxon>
        <taxon>Rhodospirillales</taxon>
        <taxon>Kiloniellaceae</taxon>
        <taxon>Kiloniella</taxon>
    </lineage>
</organism>
<dbReference type="Gene3D" id="3.40.50.720">
    <property type="entry name" value="NAD(P)-binding Rossmann-like Domain"/>
    <property type="match status" value="1"/>
</dbReference>
<proteinExistence type="predicted"/>
<evidence type="ECO:0000259" key="1">
    <source>
        <dbReference type="Pfam" id="PF04321"/>
    </source>
</evidence>
<dbReference type="EMBL" id="JBHUII010000007">
    <property type="protein sequence ID" value="MFD2206866.1"/>
    <property type="molecule type" value="Genomic_DNA"/>
</dbReference>
<gene>
    <name evidence="2" type="ORF">ACFSKO_14640</name>
</gene>
<dbReference type="Proteomes" id="UP001597294">
    <property type="component" value="Unassembled WGS sequence"/>
</dbReference>
<dbReference type="InterPro" id="IPR036291">
    <property type="entry name" value="NAD(P)-bd_dom_sf"/>
</dbReference>